<feature type="transmembrane region" description="Helical" evidence="1">
    <location>
        <begin position="580"/>
        <end position="597"/>
    </location>
</feature>
<keyword evidence="1" id="KW-0812">Transmembrane</keyword>
<keyword evidence="3" id="KW-1185">Reference proteome</keyword>
<feature type="transmembrane region" description="Helical" evidence="1">
    <location>
        <begin position="518"/>
        <end position="539"/>
    </location>
</feature>
<dbReference type="Proteomes" id="UP000830639">
    <property type="component" value="Chromosome"/>
</dbReference>
<evidence type="ECO:0000256" key="1">
    <source>
        <dbReference type="SAM" id="Phobius"/>
    </source>
</evidence>
<keyword evidence="1" id="KW-1133">Transmembrane helix</keyword>
<feature type="transmembrane region" description="Helical" evidence="1">
    <location>
        <begin position="546"/>
        <end position="568"/>
    </location>
</feature>
<feature type="transmembrane region" description="Helical" evidence="1">
    <location>
        <begin position="419"/>
        <end position="436"/>
    </location>
</feature>
<feature type="transmembrane region" description="Helical" evidence="1">
    <location>
        <begin position="393"/>
        <end position="413"/>
    </location>
</feature>
<proteinExistence type="predicted"/>
<keyword evidence="1" id="KW-0472">Membrane</keyword>
<dbReference type="RefSeq" id="WP_248266238.1">
    <property type="nucleotide sequence ID" value="NZ_CP096034.1"/>
</dbReference>
<gene>
    <name evidence="2" type="ORF">MY490_13765</name>
</gene>
<accession>A0ABY4JGD4</accession>
<reference evidence="2 3" key="1">
    <citation type="submission" date="2022-04" db="EMBL/GenBank/DDBJ databases">
        <title>Mechanism of arsenic methylation and mitigation arsenic toxicity by Bacillus sp. LH14 from an Arsenic-Contaminated Paddy Soil.</title>
        <authorList>
            <person name="Wang D."/>
        </authorList>
    </citation>
    <scope>NUCLEOTIDE SEQUENCE [LARGE SCALE GENOMIC DNA]</scope>
    <source>
        <strain evidence="2 3">LH14</strain>
    </source>
</reference>
<feature type="transmembrane region" description="Helical" evidence="1">
    <location>
        <begin position="305"/>
        <end position="327"/>
    </location>
</feature>
<organism evidence="2 3">
    <name type="scientific">Gottfriedia acidiceleris</name>
    <dbReference type="NCBI Taxonomy" id="371036"/>
    <lineage>
        <taxon>Bacteria</taxon>
        <taxon>Bacillati</taxon>
        <taxon>Bacillota</taxon>
        <taxon>Bacilli</taxon>
        <taxon>Bacillales</taxon>
        <taxon>Bacillaceae</taxon>
        <taxon>Gottfriedia</taxon>
    </lineage>
</organism>
<dbReference type="Gene3D" id="3.20.20.70">
    <property type="entry name" value="Aldolase class I"/>
    <property type="match status" value="2"/>
</dbReference>
<dbReference type="InterPro" id="IPR013785">
    <property type="entry name" value="Aldolase_TIM"/>
</dbReference>
<sequence>MPDWSYHTIFKPLLSRLPSRVSREFIHGSMNRISTIPFGPNLIEFLGHLNNDSSLENEIHHLTIKNQIGLASKIDPYLSGTNAFMNLGFGVIEIGPISINDTFISKSPLIDLKHNQLIGTEENKVLTVEQTIQKLSKIHKKIPIFARIVGSFDEFKLIESRLSNFVDLFILDFNLARNLAENNLASTKPICLSICPNEIDVFLKQENYPFHSILIEEFPNTTDLEQKNNLINTIQKLKSKQLEKPIFTKGGVVEPIDAIELIDTGASLIFLTHGYVLSGPGLPKRINEAIKYRRKKAKPSLNDGWRWYFLFGLFMFIGGLLALYISLTSIVLPYDEHFLTIDRQFILQFNDRILPFMSHDRMTLSGTIMSGGILFMSLARNGVKHHFHWAKKAIDTSAFIGFLAIFLFIGYGYFDWLHVLFWVVLLIPFLIGFFKTRGINRSPESENLTNNSVWKLSLIGQLFFIILGFSILIGGCIISFVGVTTTFVKTDLNYLCLTPSELDAFNQHLIPVISHDRAGFGGGLVSVGLLVLMISLWGFRQNQKWIWWTLLFGSLPAFITAFAVHFMIDYTDFYHLLPPIIASLFLLIGVITSYKFLNFTKKDSNENNFPKLNNQI</sequence>
<evidence type="ECO:0000313" key="3">
    <source>
        <dbReference type="Proteomes" id="UP000830639"/>
    </source>
</evidence>
<protein>
    <submittedName>
        <fullName evidence="2">Dihydroorotate dehydrogenase</fullName>
    </submittedName>
</protein>
<feature type="transmembrane region" description="Helical" evidence="1">
    <location>
        <begin position="456"/>
        <end position="483"/>
    </location>
</feature>
<dbReference type="EMBL" id="CP096034">
    <property type="protein sequence ID" value="UPM52894.1"/>
    <property type="molecule type" value="Genomic_DNA"/>
</dbReference>
<name>A0ABY4JGD4_9BACI</name>
<feature type="transmembrane region" description="Helical" evidence="1">
    <location>
        <begin position="362"/>
        <end position="381"/>
    </location>
</feature>
<evidence type="ECO:0000313" key="2">
    <source>
        <dbReference type="EMBL" id="UPM52894.1"/>
    </source>
</evidence>
<dbReference type="SUPFAM" id="SSF51395">
    <property type="entry name" value="FMN-linked oxidoreductases"/>
    <property type="match status" value="1"/>
</dbReference>